<organism evidence="1 2">
    <name type="scientific">Acinetobacter septicus</name>
    <dbReference type="NCBI Taxonomy" id="465797"/>
    <lineage>
        <taxon>Bacteria</taxon>
        <taxon>Pseudomonadati</taxon>
        <taxon>Pseudomonadota</taxon>
        <taxon>Gammaproteobacteria</taxon>
        <taxon>Moraxellales</taxon>
        <taxon>Moraxellaceae</taxon>
        <taxon>Acinetobacter</taxon>
    </lineage>
</organism>
<gene>
    <name evidence="1" type="ORF">I6L31_00265</name>
</gene>
<dbReference type="EMBL" id="CP079898">
    <property type="protein sequence ID" value="QXZ23283.1"/>
    <property type="molecule type" value="Genomic_DNA"/>
</dbReference>
<accession>A0ABD7F4C6</accession>
<protein>
    <submittedName>
        <fullName evidence="1">Uncharacterized protein</fullName>
    </submittedName>
</protein>
<dbReference type="RefSeq" id="WP_005003610.1">
    <property type="nucleotide sequence ID" value="NZ_CP079898.1"/>
</dbReference>
<name>A0ABD7F4C6_9GAMM</name>
<proteinExistence type="predicted"/>
<sequence length="93" mass="10536">MFDSFVSGRYVFMVGWLRYGGGGSDKSWMAAAVCRDDHEIFVERFDDLDAGDDDALRAFDYIKDHADYYAFGETPSLALKAIEDQIIVFMSTL</sequence>
<evidence type="ECO:0000313" key="1">
    <source>
        <dbReference type="EMBL" id="QXZ23283.1"/>
    </source>
</evidence>
<keyword evidence="2" id="KW-1185">Reference proteome</keyword>
<dbReference type="Proteomes" id="UP000827069">
    <property type="component" value="Chromosome"/>
</dbReference>
<reference evidence="1 2" key="1">
    <citation type="submission" date="2021-07" db="EMBL/GenBank/DDBJ databases">
        <title>FDA dAtabase for Regulatory Grade micrObial Sequences (FDA-ARGOS): Supporting development and validation of Infectious Disease Dx tests.</title>
        <authorList>
            <person name="Sproer C."/>
            <person name="Gronow S."/>
            <person name="Severitt S."/>
            <person name="Schroder I."/>
            <person name="Tallon L."/>
            <person name="Sadzewicz L."/>
            <person name="Zhao X."/>
            <person name="Boylan J."/>
            <person name="Ott S."/>
            <person name="Bowen H."/>
            <person name="Vavikolanu K."/>
            <person name="Mehta A."/>
            <person name="Aluvathingal J."/>
            <person name="Nadendla S."/>
            <person name="Lowell S."/>
            <person name="Myers T."/>
            <person name="Yan Y."/>
        </authorList>
    </citation>
    <scope>NUCLEOTIDE SEQUENCE [LARGE SCALE GENOMIC DNA]</scope>
    <source>
        <strain evidence="1 2">FDAARGOS_1401</strain>
    </source>
</reference>
<dbReference type="AlphaFoldDB" id="A0ABD7F4C6"/>
<evidence type="ECO:0000313" key="2">
    <source>
        <dbReference type="Proteomes" id="UP000827069"/>
    </source>
</evidence>